<dbReference type="InterPro" id="IPR029052">
    <property type="entry name" value="Metallo-depent_PP-like"/>
</dbReference>
<evidence type="ECO:0000313" key="5">
    <source>
        <dbReference type="Proteomes" id="UP000515847"/>
    </source>
</evidence>
<sequence>MRNSLLALLFLALLLSTGCVAVSLADAQIPGQETPPFIPDDTLVITAVGDIMMHNTQIVSGYEPQTGTYNFGKFFNEIKPLLLASDLVLGNLETTLSGKKAVYSGYPRFNAPEQLALNLKEAGFHILTTANNHCLDKNFTGLASTLKFLDQAGLLHTGTARSQEERDSILFVEKKGVKIAILAYTYGTNGITPPKDKPYAVNILDEDLVKKDIAKARTQGAQLIILSLHFGQEYQQQPDPIQKDLAYQFLEAGADIILGHHPHVLQPMEIVSLKENGKEKNKFVIYSLGNFISDQSGLERQSSIILNIHIGIDRTTSEPYLKEISYVPILTRRYFMHGKTAFQVLAVEPALTTIRTGPAHSFTPTDIQNLEKAWNHVTTHLETPDPRIKLLRLAIPQSHLHLIKSLVDT</sequence>
<accession>A0A7G6E609</accession>
<keyword evidence="5" id="KW-1185">Reference proteome</keyword>
<dbReference type="EMBL" id="CP045798">
    <property type="protein sequence ID" value="QNB47513.1"/>
    <property type="molecule type" value="Genomic_DNA"/>
</dbReference>
<feature type="domain" description="Capsule synthesis protein CapA" evidence="3">
    <location>
        <begin position="44"/>
        <end position="295"/>
    </location>
</feature>
<comment type="similarity">
    <text evidence="1">Belongs to the CapA family.</text>
</comment>
<evidence type="ECO:0000313" key="4">
    <source>
        <dbReference type="EMBL" id="QNB47513.1"/>
    </source>
</evidence>
<name>A0A7G6E609_THEFR</name>
<dbReference type="CDD" id="cd07381">
    <property type="entry name" value="MPP_CapA"/>
    <property type="match status" value="1"/>
</dbReference>
<dbReference type="OrthoDB" id="9810906at2"/>
<dbReference type="KEGG" id="tfr:BR63_15215"/>
<evidence type="ECO:0000259" key="3">
    <source>
        <dbReference type="SMART" id="SM00854"/>
    </source>
</evidence>
<proteinExistence type="inferred from homology"/>
<dbReference type="PANTHER" id="PTHR33393">
    <property type="entry name" value="POLYGLUTAMINE SYNTHESIS ACCESSORY PROTEIN RV0574C-RELATED"/>
    <property type="match status" value="1"/>
</dbReference>
<feature type="signal peptide" evidence="2">
    <location>
        <begin position="1"/>
        <end position="21"/>
    </location>
</feature>
<dbReference type="Pfam" id="PF09587">
    <property type="entry name" value="PGA_cap"/>
    <property type="match status" value="1"/>
</dbReference>
<dbReference type="Gene3D" id="3.60.21.10">
    <property type="match status" value="1"/>
</dbReference>
<evidence type="ECO:0000256" key="2">
    <source>
        <dbReference type="SAM" id="SignalP"/>
    </source>
</evidence>
<organism evidence="4 5">
    <name type="scientific">Thermanaerosceptrum fracticalcis</name>
    <dbReference type="NCBI Taxonomy" id="1712410"/>
    <lineage>
        <taxon>Bacteria</taxon>
        <taxon>Bacillati</taxon>
        <taxon>Bacillota</taxon>
        <taxon>Clostridia</taxon>
        <taxon>Eubacteriales</taxon>
        <taxon>Peptococcaceae</taxon>
        <taxon>Thermanaerosceptrum</taxon>
    </lineage>
</organism>
<dbReference type="Proteomes" id="UP000515847">
    <property type="component" value="Chromosome"/>
</dbReference>
<reference evidence="4 5" key="1">
    <citation type="journal article" date="2019" name="Front. Microbiol.">
        <title>Thermoanaerosceptrum fracticalcis gen. nov. sp. nov., a Novel Fumarate-Fermenting Microorganism From a Deep Fractured Carbonate Aquifer of the US Great Basin.</title>
        <authorList>
            <person name="Hamilton-Brehm S.D."/>
            <person name="Stewart L.E."/>
            <person name="Zavarin M."/>
            <person name="Caldwell M."/>
            <person name="Lawson P.A."/>
            <person name="Onstott T.C."/>
            <person name="Grzymski J."/>
            <person name="Neveux I."/>
            <person name="Lollar B.S."/>
            <person name="Russell C.E."/>
            <person name="Moser D.P."/>
        </authorList>
    </citation>
    <scope>NUCLEOTIDE SEQUENCE [LARGE SCALE GENOMIC DNA]</scope>
    <source>
        <strain evidence="4 5">DRI-13</strain>
    </source>
</reference>
<gene>
    <name evidence="4" type="ORF">BR63_15215</name>
</gene>
<dbReference type="InterPro" id="IPR052169">
    <property type="entry name" value="CW_Biosynth-Accessory"/>
</dbReference>
<dbReference type="RefSeq" id="WP_051965939.1">
    <property type="nucleotide sequence ID" value="NZ_CP045798.1"/>
</dbReference>
<dbReference type="InterPro" id="IPR019079">
    <property type="entry name" value="Capsule_synth_CapA"/>
</dbReference>
<keyword evidence="2" id="KW-0732">Signal</keyword>
<dbReference type="PROSITE" id="PS51257">
    <property type="entry name" value="PROKAR_LIPOPROTEIN"/>
    <property type="match status" value="1"/>
</dbReference>
<evidence type="ECO:0000256" key="1">
    <source>
        <dbReference type="ARBA" id="ARBA00005662"/>
    </source>
</evidence>
<dbReference type="SMART" id="SM00854">
    <property type="entry name" value="PGA_cap"/>
    <property type="match status" value="1"/>
</dbReference>
<protein>
    <submittedName>
        <fullName evidence="4">CapA family protein</fullName>
    </submittedName>
</protein>
<dbReference type="PANTHER" id="PTHR33393:SF12">
    <property type="entry name" value="CAPSULE BIOSYNTHESIS PROTEIN CAPA"/>
    <property type="match status" value="1"/>
</dbReference>
<dbReference type="SUPFAM" id="SSF56300">
    <property type="entry name" value="Metallo-dependent phosphatases"/>
    <property type="match status" value="1"/>
</dbReference>
<feature type="chain" id="PRO_5039717162" evidence="2">
    <location>
        <begin position="22"/>
        <end position="409"/>
    </location>
</feature>
<dbReference type="AlphaFoldDB" id="A0A7G6E609"/>